<dbReference type="GO" id="GO:0003677">
    <property type="term" value="F:DNA binding"/>
    <property type="evidence" value="ECO:0007669"/>
    <property type="project" value="UniProtKB-KW"/>
</dbReference>
<sequence length="240" mass="26480">MPLELLAMQEDFAAAISSPATGPLRVYRNTVISGAVQALRDNYPVVEQIVGPEMFEAVAVDFDSTCPPRTPVLALYGSEFADWLGHQPWIGDLPYLADVARVERLRIESLFASDAEPLLDLPRPNEMISARVQVHPATRFAWLSTPAMSIWLAHQQPDRRTIEPDWKPEGALFARPDAFTMHAPRIGRAAHRLLCGIRFGETMGQSLAAAERLYPEENPAAILASLANLGVFAAPNDERN</sequence>
<dbReference type="InterPro" id="IPR044922">
    <property type="entry name" value="DUF2063_N_sf"/>
</dbReference>
<evidence type="ECO:0000313" key="2">
    <source>
        <dbReference type="EMBL" id="MCL6684143.1"/>
    </source>
</evidence>
<proteinExistence type="predicted"/>
<reference evidence="2" key="1">
    <citation type="submission" date="2022-05" db="EMBL/GenBank/DDBJ databases">
        <authorList>
            <person name="Jo J.-H."/>
            <person name="Im W.-T."/>
        </authorList>
    </citation>
    <scope>NUCLEOTIDE SEQUENCE</scope>
    <source>
        <strain evidence="2">SE158</strain>
    </source>
</reference>
<keyword evidence="2" id="KW-0238">DNA-binding</keyword>
<dbReference type="Proteomes" id="UP001165363">
    <property type="component" value="Unassembled WGS sequence"/>
</dbReference>
<gene>
    <name evidence="2" type="ORF">LZ536_09560</name>
</gene>
<evidence type="ECO:0000259" key="1">
    <source>
        <dbReference type="Pfam" id="PF09836"/>
    </source>
</evidence>
<organism evidence="2 3">
    <name type="scientific">Sphingomonas alba</name>
    <dbReference type="NCBI Taxonomy" id="2908208"/>
    <lineage>
        <taxon>Bacteria</taxon>
        <taxon>Pseudomonadati</taxon>
        <taxon>Pseudomonadota</taxon>
        <taxon>Alphaproteobacteria</taxon>
        <taxon>Sphingomonadales</taxon>
        <taxon>Sphingomonadaceae</taxon>
        <taxon>Sphingomonas</taxon>
    </lineage>
</organism>
<feature type="domain" description="Putative DNA-binding" evidence="1">
    <location>
        <begin position="8"/>
        <end position="84"/>
    </location>
</feature>
<comment type="caution">
    <text evidence="2">The sequence shown here is derived from an EMBL/GenBank/DDBJ whole genome shotgun (WGS) entry which is preliminary data.</text>
</comment>
<name>A0ABT0RND5_9SPHN</name>
<keyword evidence="3" id="KW-1185">Reference proteome</keyword>
<evidence type="ECO:0000313" key="3">
    <source>
        <dbReference type="Proteomes" id="UP001165363"/>
    </source>
</evidence>
<accession>A0ABT0RND5</accession>
<dbReference type="Pfam" id="PF09836">
    <property type="entry name" value="DUF2063"/>
    <property type="match status" value="1"/>
</dbReference>
<dbReference type="Gene3D" id="1.10.150.690">
    <property type="entry name" value="DUF2063"/>
    <property type="match status" value="1"/>
</dbReference>
<dbReference type="InterPro" id="IPR018640">
    <property type="entry name" value="DUF2063"/>
</dbReference>
<protein>
    <submittedName>
        <fullName evidence="2">DNA-binding domain-containing protein</fullName>
    </submittedName>
</protein>
<dbReference type="EMBL" id="JAMGBD010000001">
    <property type="protein sequence ID" value="MCL6684143.1"/>
    <property type="molecule type" value="Genomic_DNA"/>
</dbReference>
<dbReference type="RefSeq" id="WP_249848458.1">
    <property type="nucleotide sequence ID" value="NZ_JAMGBD010000001.1"/>
</dbReference>